<feature type="compositionally biased region" description="Low complexity" evidence="1">
    <location>
        <begin position="52"/>
        <end position="65"/>
    </location>
</feature>
<accession>A0ABN3PG72</accession>
<feature type="compositionally biased region" description="Low complexity" evidence="1">
    <location>
        <begin position="72"/>
        <end position="81"/>
    </location>
</feature>
<sequence length="188" mass="19662">MLHPGDERAALVEQVGGDQPLAWRGPADQHIGVDERSDRAAVPGEQLRPGCALGARGRPVRRGAGQPDQITQPRPGVGQRPGRQRVDGHATTAHATTAAAAAFAHGPGARAATGTFFYTSPDSGPLEIEDPDNGECRLLLQGATDARNSTDTAATLYVDHTCEEPMNVVMGPGQSRTFTAPPHSVTFG</sequence>
<dbReference type="EMBL" id="BAAATD010000001">
    <property type="protein sequence ID" value="GAA2582024.1"/>
    <property type="molecule type" value="Genomic_DNA"/>
</dbReference>
<proteinExistence type="predicted"/>
<name>A0ABN3PG72_9ACTN</name>
<evidence type="ECO:0000313" key="3">
    <source>
        <dbReference type="Proteomes" id="UP001501509"/>
    </source>
</evidence>
<dbReference type="RefSeq" id="WP_410556566.1">
    <property type="nucleotide sequence ID" value="NZ_JAXCGB010000012.1"/>
</dbReference>
<feature type="region of interest" description="Disordered" evidence="1">
    <location>
        <begin position="13"/>
        <end position="91"/>
    </location>
</feature>
<reference evidence="2 3" key="1">
    <citation type="journal article" date="2019" name="Int. J. Syst. Evol. Microbiol.">
        <title>The Global Catalogue of Microorganisms (GCM) 10K type strain sequencing project: providing services to taxonomists for standard genome sequencing and annotation.</title>
        <authorList>
            <consortium name="The Broad Institute Genomics Platform"/>
            <consortium name="The Broad Institute Genome Sequencing Center for Infectious Disease"/>
            <person name="Wu L."/>
            <person name="Ma J."/>
        </authorList>
    </citation>
    <scope>NUCLEOTIDE SEQUENCE [LARGE SCALE GENOMIC DNA]</scope>
    <source>
        <strain evidence="2 3">JCM 6833</strain>
    </source>
</reference>
<evidence type="ECO:0000313" key="2">
    <source>
        <dbReference type="EMBL" id="GAA2582024.1"/>
    </source>
</evidence>
<dbReference type="Proteomes" id="UP001501509">
    <property type="component" value="Unassembled WGS sequence"/>
</dbReference>
<comment type="caution">
    <text evidence="2">The sequence shown here is derived from an EMBL/GenBank/DDBJ whole genome shotgun (WGS) entry which is preliminary data.</text>
</comment>
<organism evidence="2 3">
    <name type="scientific">Actinomadura fulvescens</name>
    <dbReference type="NCBI Taxonomy" id="46160"/>
    <lineage>
        <taxon>Bacteria</taxon>
        <taxon>Bacillati</taxon>
        <taxon>Actinomycetota</taxon>
        <taxon>Actinomycetes</taxon>
        <taxon>Streptosporangiales</taxon>
        <taxon>Thermomonosporaceae</taxon>
        <taxon>Actinomadura</taxon>
    </lineage>
</organism>
<evidence type="ECO:0000256" key="1">
    <source>
        <dbReference type="SAM" id="MobiDB-lite"/>
    </source>
</evidence>
<protein>
    <submittedName>
        <fullName evidence="2">Uncharacterized protein</fullName>
    </submittedName>
</protein>
<gene>
    <name evidence="2" type="ORF">GCM10010411_13410</name>
</gene>
<keyword evidence="3" id="KW-1185">Reference proteome</keyword>